<dbReference type="Proteomes" id="UP000770661">
    <property type="component" value="Unassembled WGS sequence"/>
</dbReference>
<protein>
    <submittedName>
        <fullName evidence="10">Hepatic leukemia factor</fullName>
    </submittedName>
</protein>
<feature type="region of interest" description="Disordered" evidence="8">
    <location>
        <begin position="201"/>
        <end position="227"/>
    </location>
</feature>
<dbReference type="GO" id="GO:0000981">
    <property type="term" value="F:DNA-binding transcription factor activity, RNA polymerase II-specific"/>
    <property type="evidence" value="ECO:0007669"/>
    <property type="project" value="TreeGrafter"/>
</dbReference>
<dbReference type="PANTHER" id="PTHR11988">
    <property type="entry name" value="THYROTROPH EMBRYONIC FACTOR RELATED"/>
    <property type="match status" value="1"/>
</dbReference>
<keyword evidence="4" id="KW-0238">DNA-binding</keyword>
<dbReference type="FunFam" id="1.20.5.170:FF:000007">
    <property type="entry name" value="hepatic leukemia factor isoform X2"/>
    <property type="match status" value="1"/>
</dbReference>
<dbReference type="CDD" id="cd14695">
    <property type="entry name" value="bZIP_HLF"/>
    <property type="match status" value="1"/>
</dbReference>
<dbReference type="Gene3D" id="1.20.5.170">
    <property type="match status" value="1"/>
</dbReference>
<dbReference type="OrthoDB" id="6022300at2759"/>
<accession>A0A8J4YTP0</accession>
<dbReference type="AlphaFoldDB" id="A0A8J4YTP0"/>
<feature type="coiled-coil region" evidence="7">
    <location>
        <begin position="265"/>
        <end position="292"/>
    </location>
</feature>
<evidence type="ECO:0000256" key="3">
    <source>
        <dbReference type="ARBA" id="ARBA00023015"/>
    </source>
</evidence>
<feature type="compositionally biased region" description="Pro residues" evidence="8">
    <location>
        <begin position="83"/>
        <end position="107"/>
    </location>
</feature>
<comment type="caution">
    <text evidence="10">The sequence shown here is derived from an EMBL/GenBank/DDBJ whole genome shotgun (WGS) entry which is preliminary data.</text>
</comment>
<keyword evidence="11" id="KW-1185">Reference proteome</keyword>
<keyword evidence="7" id="KW-0175">Coiled coil</keyword>
<evidence type="ECO:0000256" key="5">
    <source>
        <dbReference type="ARBA" id="ARBA00023163"/>
    </source>
</evidence>
<feature type="compositionally biased region" description="Polar residues" evidence="8">
    <location>
        <begin position="110"/>
        <end position="127"/>
    </location>
</feature>
<feature type="region of interest" description="Disordered" evidence="8">
    <location>
        <begin position="1"/>
        <end position="140"/>
    </location>
</feature>
<evidence type="ECO:0000256" key="6">
    <source>
        <dbReference type="ARBA" id="ARBA00023242"/>
    </source>
</evidence>
<feature type="compositionally biased region" description="Gly residues" evidence="8">
    <location>
        <begin position="21"/>
        <end position="34"/>
    </location>
</feature>
<dbReference type="PANTHER" id="PTHR11988:SF27">
    <property type="entry name" value="GH27708P"/>
    <property type="match status" value="1"/>
</dbReference>
<evidence type="ECO:0000259" key="9">
    <source>
        <dbReference type="PROSITE" id="PS50217"/>
    </source>
</evidence>
<dbReference type="InterPro" id="IPR040223">
    <property type="entry name" value="PAR_bZIP"/>
</dbReference>
<dbReference type="Pfam" id="PF07716">
    <property type="entry name" value="bZIP_2"/>
    <property type="match status" value="1"/>
</dbReference>
<comment type="similarity">
    <text evidence="2">Belongs to the bZIP family. PAR subfamily.</text>
</comment>
<dbReference type="PROSITE" id="PS50217">
    <property type="entry name" value="BZIP"/>
    <property type="match status" value="1"/>
</dbReference>
<evidence type="ECO:0000256" key="7">
    <source>
        <dbReference type="SAM" id="Coils"/>
    </source>
</evidence>
<organism evidence="10 11">
    <name type="scientific">Chionoecetes opilio</name>
    <name type="common">Atlantic snow crab</name>
    <name type="synonym">Cancer opilio</name>
    <dbReference type="NCBI Taxonomy" id="41210"/>
    <lineage>
        <taxon>Eukaryota</taxon>
        <taxon>Metazoa</taxon>
        <taxon>Ecdysozoa</taxon>
        <taxon>Arthropoda</taxon>
        <taxon>Crustacea</taxon>
        <taxon>Multicrustacea</taxon>
        <taxon>Malacostraca</taxon>
        <taxon>Eumalacostraca</taxon>
        <taxon>Eucarida</taxon>
        <taxon>Decapoda</taxon>
        <taxon>Pleocyemata</taxon>
        <taxon>Brachyura</taxon>
        <taxon>Eubrachyura</taxon>
        <taxon>Majoidea</taxon>
        <taxon>Majidae</taxon>
        <taxon>Chionoecetes</taxon>
    </lineage>
</organism>
<evidence type="ECO:0000313" key="11">
    <source>
        <dbReference type="Proteomes" id="UP000770661"/>
    </source>
</evidence>
<dbReference type="EMBL" id="JACEEZ010003947">
    <property type="protein sequence ID" value="KAG0726830.1"/>
    <property type="molecule type" value="Genomic_DNA"/>
</dbReference>
<dbReference type="SMART" id="SM00338">
    <property type="entry name" value="BRLZ"/>
    <property type="match status" value="1"/>
</dbReference>
<dbReference type="InterPro" id="IPR004827">
    <property type="entry name" value="bZIP"/>
</dbReference>
<dbReference type="GO" id="GO:0000978">
    <property type="term" value="F:RNA polymerase II cis-regulatory region sequence-specific DNA binding"/>
    <property type="evidence" value="ECO:0007669"/>
    <property type="project" value="TreeGrafter"/>
</dbReference>
<keyword evidence="3" id="KW-0805">Transcription regulation</keyword>
<gene>
    <name evidence="10" type="primary">HLF</name>
    <name evidence="10" type="ORF">GWK47_035802</name>
</gene>
<evidence type="ECO:0000256" key="1">
    <source>
        <dbReference type="ARBA" id="ARBA00004123"/>
    </source>
</evidence>
<evidence type="ECO:0000256" key="2">
    <source>
        <dbReference type="ARBA" id="ARBA00009208"/>
    </source>
</evidence>
<feature type="domain" description="BZIP" evidence="9">
    <location>
        <begin position="233"/>
        <end position="296"/>
    </location>
</feature>
<dbReference type="SUPFAM" id="SSF57959">
    <property type="entry name" value="Leucine zipper domain"/>
    <property type="match status" value="1"/>
</dbReference>
<dbReference type="GO" id="GO:0005634">
    <property type="term" value="C:nucleus"/>
    <property type="evidence" value="ECO:0007669"/>
    <property type="project" value="UniProtKB-SubCell"/>
</dbReference>
<evidence type="ECO:0000313" key="10">
    <source>
        <dbReference type="EMBL" id="KAG0726830.1"/>
    </source>
</evidence>
<evidence type="ECO:0000256" key="4">
    <source>
        <dbReference type="ARBA" id="ARBA00023125"/>
    </source>
</evidence>
<evidence type="ECO:0000256" key="8">
    <source>
        <dbReference type="SAM" id="MobiDB-lite"/>
    </source>
</evidence>
<keyword evidence="5" id="KW-0804">Transcription</keyword>
<comment type="subcellular location">
    <subcellularLocation>
        <location evidence="1">Nucleus</location>
    </subcellularLocation>
</comment>
<keyword evidence="6" id="KW-0539">Nucleus</keyword>
<sequence>MDLDEFLNENGIPVDEAGKALRGGGGGGGGGGPGNTNATNKGGNNGGGGGARDLTSPTISVSPEAPSPSSPEVMPIGLGVVPQGPPVSHPTPSTPAPPTHSIPPPCLSPDDSNLMTDDCCSSDSGSPHSPALQVHEGDSVRASLGREKEVEVLLKGAAAKEAAQSRLAVDFEVSPNDLALATVPGQDFDPRTRMFSEDELKPQPMIKKSRKQVSQMPGDQDVPDEFVPMELKDDKYWARRRKNNMAAKRSRDARRLKENQIAMRANFLERENDTLTAELQKAQTVVDALKKRLAVYEVV</sequence>
<name>A0A8J4YTP0_CHIOP</name>
<reference evidence="10" key="1">
    <citation type="submission" date="2020-07" db="EMBL/GenBank/DDBJ databases">
        <title>The High-quality genome of the commercially important snow crab, Chionoecetes opilio.</title>
        <authorList>
            <person name="Jeong J.-H."/>
            <person name="Ryu S."/>
        </authorList>
    </citation>
    <scope>NUCLEOTIDE SEQUENCE</scope>
    <source>
        <strain evidence="10">MADBK_172401_WGS</strain>
        <tissue evidence="10">Digestive gland</tissue>
    </source>
</reference>
<proteinExistence type="inferred from homology"/>
<dbReference type="InterPro" id="IPR046347">
    <property type="entry name" value="bZIP_sf"/>
</dbReference>